<sequence length="666" mass="74856">MDAAASFKRRREQPSVSDAVATWHNLDDVGLDFDPTSLTIIPRHVELELGLDLALGGESDLSEASPRLDDDFFTSLSQPFSLGGSSSSSPDISRKRLFDEADLELGSWVADLFPDLLPAVPLPFADPVDLGVPNPLLDHDEFFVIHPMLRHPTSSALVQPKKEVNALIKFRFAANSQARSPAKDARVFSNQIWKQAERIVQNDAPPPPPAIDSSPLSLSEAVAMSYLPPSFGDVSLNNNVDKMLHTFFVAAICTGRTVIKTDNAYEAAIAPMADTSDLVKHSLLSLAATYVMDFRQYPQLTERSNFHHQVAISLVGQEIQRTEVYCPKKEDALVAALYILAHNENVNWESRRREINPKWYRCGTLAEEVLGRSNPAFLYANTRNVQCTYARTQLASLFALSNVFSDCLFPLDTSAKKCSWSWLMQGTEREQRKISGMNGLCPKLIHVFAKTSFLAAKLYKNPSARFSYLVAKDLERLLSNFWQWSDLSEGHATAEEMMERLSIDDQGKVDTPANVTEIIAEAYVAAAQIYLQCRVFRRPRKHPVVQRLLTRLLRCIEVEPTSGHLYTSQSPLFSTFIAGIVAWKPEQRKIIETWFGPICAESRGNVPPAWRVLQFIWKWLDEAPTEIDPLESEIQNDSAENVDGLRAWWEDLVDAVYEREGRLNLT</sequence>
<gene>
    <name evidence="3" type="ORF">B0J13DRAFT_541181</name>
</gene>
<comment type="subcellular location">
    <subcellularLocation>
        <location evidence="1">Nucleus</location>
    </subcellularLocation>
</comment>
<dbReference type="GO" id="GO:0000976">
    <property type="term" value="F:transcription cis-regulatory region binding"/>
    <property type="evidence" value="ECO:0007669"/>
    <property type="project" value="TreeGrafter"/>
</dbReference>
<dbReference type="GO" id="GO:0045944">
    <property type="term" value="P:positive regulation of transcription by RNA polymerase II"/>
    <property type="evidence" value="ECO:0007669"/>
    <property type="project" value="TreeGrafter"/>
</dbReference>
<evidence type="ECO:0000256" key="1">
    <source>
        <dbReference type="ARBA" id="ARBA00004123"/>
    </source>
</evidence>
<dbReference type="PANTHER" id="PTHR37534">
    <property type="entry name" value="TRANSCRIPTIONAL ACTIVATOR PROTEIN UGA3"/>
    <property type="match status" value="1"/>
</dbReference>
<dbReference type="OrthoDB" id="4714810at2759"/>
<evidence type="ECO:0000313" key="3">
    <source>
        <dbReference type="EMBL" id="KAH7160480.1"/>
    </source>
</evidence>
<dbReference type="AlphaFoldDB" id="A0A9P9JIT0"/>
<dbReference type="Pfam" id="PF11951">
    <property type="entry name" value="Fungal_trans_2"/>
    <property type="match status" value="1"/>
</dbReference>
<reference evidence="3" key="1">
    <citation type="journal article" date="2021" name="Nat. Commun.">
        <title>Genetic determinants of endophytism in the Arabidopsis root mycobiome.</title>
        <authorList>
            <person name="Mesny F."/>
            <person name="Miyauchi S."/>
            <person name="Thiergart T."/>
            <person name="Pickel B."/>
            <person name="Atanasova L."/>
            <person name="Karlsson M."/>
            <person name="Huettel B."/>
            <person name="Barry K.W."/>
            <person name="Haridas S."/>
            <person name="Chen C."/>
            <person name="Bauer D."/>
            <person name="Andreopoulos W."/>
            <person name="Pangilinan J."/>
            <person name="LaButti K."/>
            <person name="Riley R."/>
            <person name="Lipzen A."/>
            <person name="Clum A."/>
            <person name="Drula E."/>
            <person name="Henrissat B."/>
            <person name="Kohler A."/>
            <person name="Grigoriev I.V."/>
            <person name="Martin F.M."/>
            <person name="Hacquard S."/>
        </authorList>
    </citation>
    <scope>NUCLEOTIDE SEQUENCE</scope>
    <source>
        <strain evidence="3">MPI-CAGE-AT-0021</strain>
    </source>
</reference>
<keyword evidence="4" id="KW-1185">Reference proteome</keyword>
<evidence type="ECO:0000313" key="4">
    <source>
        <dbReference type="Proteomes" id="UP000717696"/>
    </source>
</evidence>
<dbReference type="InterPro" id="IPR021858">
    <property type="entry name" value="Fun_TF"/>
</dbReference>
<dbReference type="Proteomes" id="UP000717696">
    <property type="component" value="Unassembled WGS sequence"/>
</dbReference>
<dbReference type="EMBL" id="JAGMUU010000002">
    <property type="protein sequence ID" value="KAH7160480.1"/>
    <property type="molecule type" value="Genomic_DNA"/>
</dbReference>
<keyword evidence="2" id="KW-0539">Nucleus</keyword>
<dbReference type="PANTHER" id="PTHR37534:SF7">
    <property type="entry name" value="TRANSCRIPTIONAL ACTIVATOR PROTEIN UGA3"/>
    <property type="match status" value="1"/>
</dbReference>
<accession>A0A9P9JIT0</accession>
<organism evidence="3 4">
    <name type="scientific">Dactylonectria estremocensis</name>
    <dbReference type="NCBI Taxonomy" id="1079267"/>
    <lineage>
        <taxon>Eukaryota</taxon>
        <taxon>Fungi</taxon>
        <taxon>Dikarya</taxon>
        <taxon>Ascomycota</taxon>
        <taxon>Pezizomycotina</taxon>
        <taxon>Sordariomycetes</taxon>
        <taxon>Hypocreomycetidae</taxon>
        <taxon>Hypocreales</taxon>
        <taxon>Nectriaceae</taxon>
        <taxon>Dactylonectria</taxon>
    </lineage>
</organism>
<dbReference type="GO" id="GO:0005634">
    <property type="term" value="C:nucleus"/>
    <property type="evidence" value="ECO:0007669"/>
    <property type="project" value="UniProtKB-SubCell"/>
</dbReference>
<proteinExistence type="predicted"/>
<protein>
    <submittedName>
        <fullName evidence="3">Fungal-specific transcription factor domain-containing protein</fullName>
    </submittedName>
</protein>
<comment type="caution">
    <text evidence="3">The sequence shown here is derived from an EMBL/GenBank/DDBJ whole genome shotgun (WGS) entry which is preliminary data.</text>
</comment>
<dbReference type="GO" id="GO:0003700">
    <property type="term" value="F:DNA-binding transcription factor activity"/>
    <property type="evidence" value="ECO:0007669"/>
    <property type="project" value="TreeGrafter"/>
</dbReference>
<name>A0A9P9JIT0_9HYPO</name>
<evidence type="ECO:0000256" key="2">
    <source>
        <dbReference type="ARBA" id="ARBA00023242"/>
    </source>
</evidence>